<dbReference type="PANTHER" id="PTHR43544">
    <property type="entry name" value="SHORT-CHAIN DEHYDROGENASE/REDUCTASE"/>
    <property type="match status" value="1"/>
</dbReference>
<keyword evidence="2" id="KW-1185">Reference proteome</keyword>
<comment type="caution">
    <text evidence="1">The sequence shown here is derived from an EMBL/GenBank/DDBJ whole genome shotgun (WGS) entry which is preliminary data.</text>
</comment>
<reference evidence="1 2" key="1">
    <citation type="submission" date="2017-05" db="EMBL/GenBank/DDBJ databases">
        <authorList>
            <person name="Varghese N."/>
            <person name="Submissions S."/>
        </authorList>
    </citation>
    <scope>NUCLEOTIDE SEQUENCE [LARGE SCALE GENOMIC DNA]</scope>
    <source>
        <strain evidence="1 2">DSM 15949</strain>
    </source>
</reference>
<gene>
    <name evidence="1" type="ORF">SAMN06265374_3795</name>
</gene>
<dbReference type="PANTHER" id="PTHR43544:SF12">
    <property type="entry name" value="NAD(P)-BINDING ROSSMANN-FOLD SUPERFAMILY PROTEIN"/>
    <property type="match status" value="1"/>
</dbReference>
<dbReference type="SUPFAM" id="SSF51735">
    <property type="entry name" value="NAD(P)-binding Rossmann-fold domains"/>
    <property type="match status" value="1"/>
</dbReference>
<protein>
    <submittedName>
        <fullName evidence="1">NAD(P)-dependent dehydrogenase, short-chain alcohol dehydrogenase family</fullName>
    </submittedName>
</protein>
<dbReference type="Proteomes" id="UP001157914">
    <property type="component" value="Unassembled WGS sequence"/>
</dbReference>
<dbReference type="EMBL" id="FXTT01000005">
    <property type="protein sequence ID" value="SMP33634.1"/>
    <property type="molecule type" value="Genomic_DNA"/>
</dbReference>
<sequence>MTKATAIVIGHTGGIGAAVFQTLQKSPVFDTVIGLGRNSEPQLDVLREASVQSAAAWAKEQGGDIRLVFDATGGLTIDGRKPEKGLKDIDPDALAMSYALNAIGPALLMKHFLPLLPRDGKAVFATLSARVGSIGDNQLGGWYGYRASKAALNQLVRTAAVEVSRRKPEAICVALHPGTVQTPLTEGFAKSGLDVQSPDVAAGRILTVLDGLTSADTGGYFDHMGKPIPW</sequence>
<dbReference type="RefSeq" id="WP_155189224.1">
    <property type="nucleotide sequence ID" value="NZ_BAAAEA010000001.1"/>
</dbReference>
<evidence type="ECO:0000313" key="2">
    <source>
        <dbReference type="Proteomes" id="UP001157914"/>
    </source>
</evidence>
<proteinExistence type="predicted"/>
<dbReference type="InterPro" id="IPR002347">
    <property type="entry name" value="SDR_fam"/>
</dbReference>
<dbReference type="Gene3D" id="3.40.50.720">
    <property type="entry name" value="NAD(P)-binding Rossmann-like Domain"/>
    <property type="match status" value="1"/>
</dbReference>
<dbReference type="PRINTS" id="PR00081">
    <property type="entry name" value="GDHRDH"/>
</dbReference>
<accession>A0ABY1PGM1</accession>
<dbReference type="InterPro" id="IPR036291">
    <property type="entry name" value="NAD(P)-bd_dom_sf"/>
</dbReference>
<dbReference type="InterPro" id="IPR051468">
    <property type="entry name" value="Fungal_SecMetab_SDRs"/>
</dbReference>
<organism evidence="1 2">
    <name type="scientific">Roseibium denhamense</name>
    <dbReference type="NCBI Taxonomy" id="76305"/>
    <lineage>
        <taxon>Bacteria</taxon>
        <taxon>Pseudomonadati</taxon>
        <taxon>Pseudomonadota</taxon>
        <taxon>Alphaproteobacteria</taxon>
        <taxon>Hyphomicrobiales</taxon>
        <taxon>Stappiaceae</taxon>
        <taxon>Roseibium</taxon>
    </lineage>
</organism>
<dbReference type="Pfam" id="PF13561">
    <property type="entry name" value="adh_short_C2"/>
    <property type="match status" value="1"/>
</dbReference>
<evidence type="ECO:0000313" key="1">
    <source>
        <dbReference type="EMBL" id="SMP33634.1"/>
    </source>
</evidence>
<name>A0ABY1PGM1_9HYPH</name>